<sequence>MTKINELLKESRTVSFEFFPPKSDAEAAVLGETIRDLESLHPSFVSVTYRGGAESRQRTYDLVTMMRRDTSLNPMAHLICVAHSRGELTEILEQYRDASIDNLMALGGDPPTEPDAKVGELQYALELVELARSVGDFSIGVAAHPAGHPRSETLNSDRDRLARKLEAADFGVTQFFFSIEEYRSLVNDIADRGVTKPILPGIMPVTSLSSVPRMATMGAPVPAWAIERLESAESTGGADAVREEGIALATELCAALLEEGAPGLHFYTLNRSKATREIALALGLNQK</sequence>
<evidence type="ECO:0000256" key="4">
    <source>
        <dbReference type="ARBA" id="ARBA00022630"/>
    </source>
</evidence>
<dbReference type="GO" id="GO:0035999">
    <property type="term" value="P:tetrahydrofolate interconversion"/>
    <property type="evidence" value="ECO:0007669"/>
    <property type="project" value="UniProtKB-UniPathway"/>
</dbReference>
<dbReference type="Gene3D" id="3.20.20.220">
    <property type="match status" value="1"/>
</dbReference>
<reference evidence="7" key="1">
    <citation type="submission" date="2020-05" db="EMBL/GenBank/DDBJ databases">
        <authorList>
            <person name="Chiriac C."/>
            <person name="Salcher M."/>
            <person name="Ghai R."/>
            <person name="Kavagutti S V."/>
        </authorList>
    </citation>
    <scope>NUCLEOTIDE SEQUENCE</scope>
</reference>
<dbReference type="AlphaFoldDB" id="A0A6J7AFD8"/>
<name>A0A6J7AFD8_9ZZZZ</name>
<dbReference type="InterPro" id="IPR029041">
    <property type="entry name" value="FAD-linked_oxidoreductase-like"/>
</dbReference>
<evidence type="ECO:0000256" key="6">
    <source>
        <dbReference type="ARBA" id="ARBA00023002"/>
    </source>
</evidence>
<dbReference type="GO" id="GO:0071949">
    <property type="term" value="F:FAD binding"/>
    <property type="evidence" value="ECO:0007669"/>
    <property type="project" value="TreeGrafter"/>
</dbReference>
<keyword evidence="5" id="KW-0274">FAD</keyword>
<dbReference type="EMBL" id="CAFABE010000062">
    <property type="protein sequence ID" value="CAB4831594.1"/>
    <property type="molecule type" value="Genomic_DNA"/>
</dbReference>
<evidence type="ECO:0000256" key="2">
    <source>
        <dbReference type="ARBA" id="ARBA00004777"/>
    </source>
</evidence>
<evidence type="ECO:0000256" key="5">
    <source>
        <dbReference type="ARBA" id="ARBA00022827"/>
    </source>
</evidence>
<dbReference type="CDD" id="cd00537">
    <property type="entry name" value="MTHFR"/>
    <property type="match status" value="1"/>
</dbReference>
<dbReference type="GO" id="GO:0005829">
    <property type="term" value="C:cytosol"/>
    <property type="evidence" value="ECO:0007669"/>
    <property type="project" value="TreeGrafter"/>
</dbReference>
<dbReference type="PANTHER" id="PTHR45754">
    <property type="entry name" value="METHYLENETETRAHYDROFOLATE REDUCTASE"/>
    <property type="match status" value="1"/>
</dbReference>
<proteinExistence type="inferred from homology"/>
<dbReference type="Pfam" id="PF02219">
    <property type="entry name" value="MTHFR"/>
    <property type="match status" value="1"/>
</dbReference>
<evidence type="ECO:0000313" key="9">
    <source>
        <dbReference type="EMBL" id="CAB5012299.1"/>
    </source>
</evidence>
<dbReference type="EMBL" id="CAFBPM010000003">
    <property type="protein sequence ID" value="CAB5012299.1"/>
    <property type="molecule type" value="Genomic_DNA"/>
</dbReference>
<evidence type="ECO:0000256" key="1">
    <source>
        <dbReference type="ARBA" id="ARBA00001974"/>
    </source>
</evidence>
<comment type="similarity">
    <text evidence="3">Belongs to the methylenetetrahydrofolate reductase family.</text>
</comment>
<dbReference type="UniPathway" id="UPA00193"/>
<dbReference type="SUPFAM" id="SSF51730">
    <property type="entry name" value="FAD-linked oxidoreductase"/>
    <property type="match status" value="1"/>
</dbReference>
<keyword evidence="4" id="KW-0285">Flavoprotein</keyword>
<accession>A0A6J7AFD8</accession>
<organism evidence="7">
    <name type="scientific">freshwater metagenome</name>
    <dbReference type="NCBI Taxonomy" id="449393"/>
    <lineage>
        <taxon>unclassified sequences</taxon>
        <taxon>metagenomes</taxon>
        <taxon>ecological metagenomes</taxon>
    </lineage>
</organism>
<evidence type="ECO:0000313" key="8">
    <source>
        <dbReference type="EMBL" id="CAB4869152.1"/>
    </source>
</evidence>
<comment type="cofactor">
    <cofactor evidence="1">
        <name>FAD</name>
        <dbReference type="ChEBI" id="CHEBI:57692"/>
    </cofactor>
</comment>
<dbReference type="InterPro" id="IPR003171">
    <property type="entry name" value="Mehydrof_redctse-like"/>
</dbReference>
<dbReference type="GO" id="GO:0009086">
    <property type="term" value="P:methionine biosynthetic process"/>
    <property type="evidence" value="ECO:0007669"/>
    <property type="project" value="TreeGrafter"/>
</dbReference>
<keyword evidence="6" id="KW-0560">Oxidoreductase</keyword>
<comment type="pathway">
    <text evidence="2">One-carbon metabolism; tetrahydrofolate interconversion.</text>
</comment>
<evidence type="ECO:0000313" key="7">
    <source>
        <dbReference type="EMBL" id="CAB4831594.1"/>
    </source>
</evidence>
<gene>
    <name evidence="7" type="ORF">UFOPK3164_01240</name>
    <name evidence="8" type="ORF">UFOPK3427_00679</name>
    <name evidence="9" type="ORF">UFOPK4112_00378</name>
</gene>
<protein>
    <submittedName>
        <fullName evidence="7">Unannotated protein</fullName>
    </submittedName>
</protein>
<dbReference type="GO" id="GO:0004489">
    <property type="term" value="F:methylenetetrahydrofolate reductase [NAD(P)H] activity"/>
    <property type="evidence" value="ECO:0007669"/>
    <property type="project" value="InterPro"/>
</dbReference>
<dbReference type="EMBL" id="CAFBLT010000001">
    <property type="protein sequence ID" value="CAB4869152.1"/>
    <property type="molecule type" value="Genomic_DNA"/>
</dbReference>
<evidence type="ECO:0000256" key="3">
    <source>
        <dbReference type="ARBA" id="ARBA00006743"/>
    </source>
</evidence>
<dbReference type="PANTHER" id="PTHR45754:SF3">
    <property type="entry name" value="METHYLENETETRAHYDROFOLATE REDUCTASE (NADPH)"/>
    <property type="match status" value="1"/>
</dbReference>